<dbReference type="AlphaFoldDB" id="Q96V29"/>
<sequence>MDAFTAIFTTFTSAATSSSEAPRNQEAHPGGMTLCVIAR</sequence>
<evidence type="ECO:0000313" key="1">
    <source>
        <dbReference type="EMBL" id="AAK55572.1"/>
    </source>
</evidence>
<dbReference type="PIR" id="A48158">
    <property type="entry name" value="A48158"/>
</dbReference>
<accession>Q96V29</accession>
<name>Q96V29_9TREE</name>
<gene>
    <name evidence="1" type="primary">MFalpha1D</name>
</gene>
<feature type="non-terminal residue" evidence="1">
    <location>
        <position position="39"/>
    </location>
</feature>
<reference evidence="1" key="1">
    <citation type="journal article" date="2001" name="J. Clin. Microbiol.">
        <title>Origin of Cryptococcus neoformans var. neoformans diploid strains.</title>
        <authorList>
            <person name="Cogliati M."/>
            <person name="Esposto M.C."/>
            <person name="Clarke D.L."/>
            <person name="Wickes B.L."/>
            <person name="Viviani M.A."/>
        </authorList>
    </citation>
    <scope>NUCLEOTIDE SEQUENCE</scope>
    <source>
        <strain evidence="1">IUM 92-1077</strain>
    </source>
</reference>
<organism evidence="1">
    <name type="scientific">Cryptococcus deneoformans</name>
    <dbReference type="NCBI Taxonomy" id="40410"/>
    <lineage>
        <taxon>Eukaryota</taxon>
        <taxon>Fungi</taxon>
        <taxon>Dikarya</taxon>
        <taxon>Basidiomycota</taxon>
        <taxon>Agaricomycotina</taxon>
        <taxon>Tremellomycetes</taxon>
        <taxon>Tremellales</taxon>
        <taxon>Cryptococcaceae</taxon>
        <taxon>Cryptococcus</taxon>
        <taxon>Cryptococcus neoformans species complex</taxon>
    </lineage>
</organism>
<proteinExistence type="predicted"/>
<dbReference type="EMBL" id="AF376976">
    <property type="protein sequence ID" value="AAK55572.1"/>
    <property type="molecule type" value="Genomic_DNA"/>
</dbReference>
<protein>
    <submittedName>
        <fullName evidence="1">Pheromone alpha</fullName>
    </submittedName>
</protein>